<evidence type="ECO:0000313" key="1">
    <source>
        <dbReference type="EnsemblMetazoa" id="AMIN014244-PA"/>
    </source>
</evidence>
<organism evidence="1 2">
    <name type="scientific">Anopheles minimus</name>
    <dbReference type="NCBI Taxonomy" id="112268"/>
    <lineage>
        <taxon>Eukaryota</taxon>
        <taxon>Metazoa</taxon>
        <taxon>Ecdysozoa</taxon>
        <taxon>Arthropoda</taxon>
        <taxon>Hexapoda</taxon>
        <taxon>Insecta</taxon>
        <taxon>Pterygota</taxon>
        <taxon>Neoptera</taxon>
        <taxon>Endopterygota</taxon>
        <taxon>Diptera</taxon>
        <taxon>Nematocera</taxon>
        <taxon>Culicoidea</taxon>
        <taxon>Culicidae</taxon>
        <taxon>Anophelinae</taxon>
        <taxon>Anopheles</taxon>
    </lineage>
</organism>
<reference evidence="2" key="1">
    <citation type="submission" date="2013-03" db="EMBL/GenBank/DDBJ databases">
        <title>The Genome Sequence of Anopheles minimus MINIMUS1.</title>
        <authorList>
            <consortium name="The Broad Institute Genomics Platform"/>
            <person name="Neafsey D.E."/>
            <person name="Walton C."/>
            <person name="Walker B."/>
            <person name="Young S.K."/>
            <person name="Zeng Q."/>
            <person name="Gargeya S."/>
            <person name="Fitzgerald M."/>
            <person name="Haas B."/>
            <person name="Abouelleil A."/>
            <person name="Allen A.W."/>
            <person name="Alvarado L."/>
            <person name="Arachchi H.M."/>
            <person name="Berlin A.M."/>
            <person name="Chapman S.B."/>
            <person name="Gainer-Dewar J."/>
            <person name="Goldberg J."/>
            <person name="Griggs A."/>
            <person name="Gujja S."/>
            <person name="Hansen M."/>
            <person name="Howarth C."/>
            <person name="Imamovic A."/>
            <person name="Ireland A."/>
            <person name="Larimer J."/>
            <person name="McCowan C."/>
            <person name="Murphy C."/>
            <person name="Pearson M."/>
            <person name="Poon T.W."/>
            <person name="Priest M."/>
            <person name="Roberts A."/>
            <person name="Saif S."/>
            <person name="Shea T."/>
            <person name="Sisk P."/>
            <person name="Sykes S."/>
            <person name="Wortman J."/>
            <person name="Nusbaum C."/>
            <person name="Birren B."/>
        </authorList>
    </citation>
    <scope>NUCLEOTIDE SEQUENCE [LARGE SCALE GENOMIC DNA]</scope>
    <source>
        <strain evidence="2">MINIMUS1</strain>
    </source>
</reference>
<evidence type="ECO:0000313" key="2">
    <source>
        <dbReference type="Proteomes" id="UP000075920"/>
    </source>
</evidence>
<proteinExistence type="predicted"/>
<sequence>QPRADAVRDRRFFLCKCRRGISVVPNTHTQQHRCEVKCVLYFVYGKWLIGISVF</sequence>
<name>A0A182WNF3_9DIPT</name>
<accession>A0A182WNF3</accession>
<dbReference type="AlphaFoldDB" id="A0A182WNF3"/>
<protein>
    <submittedName>
        <fullName evidence="1">Uncharacterized protein</fullName>
    </submittedName>
</protein>
<dbReference type="Proteomes" id="UP000075920">
    <property type="component" value="Unassembled WGS sequence"/>
</dbReference>
<dbReference type="EnsemblMetazoa" id="AMIN014244-RA">
    <property type="protein sequence ID" value="AMIN014244-PA"/>
    <property type="gene ID" value="AMIN014244"/>
</dbReference>
<dbReference type="VEuPathDB" id="VectorBase:AMIN014244"/>
<keyword evidence="2" id="KW-1185">Reference proteome</keyword>
<reference evidence="1" key="2">
    <citation type="submission" date="2020-05" db="UniProtKB">
        <authorList>
            <consortium name="EnsemblMetazoa"/>
        </authorList>
    </citation>
    <scope>IDENTIFICATION</scope>
    <source>
        <strain evidence="1">MINIMUS1</strain>
    </source>
</reference>